<dbReference type="Pfam" id="PF01418">
    <property type="entry name" value="HTH_6"/>
    <property type="match status" value="1"/>
</dbReference>
<dbReference type="GO" id="GO:0003700">
    <property type="term" value="F:DNA-binding transcription factor activity"/>
    <property type="evidence" value="ECO:0007669"/>
    <property type="project" value="InterPro"/>
</dbReference>
<proteinExistence type="predicted"/>
<dbReference type="InterPro" id="IPR009057">
    <property type="entry name" value="Homeodomain-like_sf"/>
</dbReference>
<dbReference type="Gene3D" id="3.40.50.10490">
    <property type="entry name" value="Glucose-6-phosphate isomerase like protein, domain 1"/>
    <property type="match status" value="1"/>
</dbReference>
<evidence type="ECO:0000313" key="7">
    <source>
        <dbReference type="Proteomes" id="UP000010119"/>
    </source>
</evidence>
<sequence>MAMDFFEMVSKHVSMLTRNERILFDYVVKNMDVIKHQSIREVAAECFVSTTTFLRFVRKLGFVGYSEFTTVLKFTLLDKKRSKQLPFVVDQQDYREEYLKNIIESVRVLEVDKINRITAVLQDRPRIYIFAKGLSKHAAQYIKYLYTMSGFFVEFPEDYQYRQAAAVHIQSTDIVFILTYGGHDIELIQIARQLKNTNQVQMLVSITGADNNIIQNMSDINLYIFTDEIEIASLDITSRISTIAIMELILYQYMENKNKQM</sequence>
<organism evidence="6 7">
    <name type="scientific">Listeria grayi DSM 20601</name>
    <dbReference type="NCBI Taxonomy" id="525367"/>
    <lineage>
        <taxon>Bacteria</taxon>
        <taxon>Bacillati</taxon>
        <taxon>Bacillota</taxon>
        <taxon>Bacilli</taxon>
        <taxon>Bacillales</taxon>
        <taxon>Listeriaceae</taxon>
        <taxon>Listeria</taxon>
    </lineage>
</organism>
<protein>
    <submittedName>
        <fullName evidence="6">SIS domain protein</fullName>
    </submittedName>
</protein>
<keyword evidence="7" id="KW-1185">Reference proteome</keyword>
<evidence type="ECO:0000256" key="2">
    <source>
        <dbReference type="ARBA" id="ARBA00023125"/>
    </source>
</evidence>
<dbReference type="SUPFAM" id="SSF46689">
    <property type="entry name" value="Homeodomain-like"/>
    <property type="match status" value="1"/>
</dbReference>
<keyword evidence="3" id="KW-0804">Transcription</keyword>
<dbReference type="HOGENOM" id="CLU_055769_4_3_9"/>
<evidence type="ECO:0000313" key="6">
    <source>
        <dbReference type="EMBL" id="EFI83609.1"/>
    </source>
</evidence>
<dbReference type="PANTHER" id="PTHR30514">
    <property type="entry name" value="GLUCOKINASE"/>
    <property type="match status" value="1"/>
</dbReference>
<feature type="domain" description="HTH rpiR-type" evidence="4">
    <location>
        <begin position="3"/>
        <end position="79"/>
    </location>
</feature>
<gene>
    <name evidence="6" type="ORF">HMPREF0556_12294</name>
</gene>
<dbReference type="Gene3D" id="1.10.10.10">
    <property type="entry name" value="Winged helix-like DNA-binding domain superfamily/Winged helix DNA-binding domain"/>
    <property type="match status" value="1"/>
</dbReference>
<accession>D7UZ42</accession>
<dbReference type="Proteomes" id="UP000010119">
    <property type="component" value="Unassembled WGS sequence"/>
</dbReference>
<feature type="domain" description="SIS" evidence="5">
    <location>
        <begin position="117"/>
        <end position="259"/>
    </location>
</feature>
<reference evidence="6" key="1">
    <citation type="submission" date="2010-06" db="EMBL/GenBank/DDBJ databases">
        <authorList>
            <person name="Muzny D."/>
            <person name="Qin X."/>
            <person name="Buhay C."/>
            <person name="Dugan-Rocha S."/>
            <person name="Ding Y."/>
            <person name="Chen G."/>
            <person name="Hawes A."/>
            <person name="Holder M."/>
            <person name="Jhangiani S."/>
            <person name="Johnson A."/>
            <person name="Khan Z."/>
            <person name="Li Z."/>
            <person name="Liu W."/>
            <person name="Liu X."/>
            <person name="Perez L."/>
            <person name="Shen H."/>
            <person name="Wang Q."/>
            <person name="Watt J."/>
            <person name="Xi L."/>
            <person name="Xin Y."/>
            <person name="Zhou J."/>
            <person name="Deng J."/>
            <person name="Jiang H."/>
            <person name="Liu Y."/>
            <person name="Qu J."/>
            <person name="Song X.-Z."/>
            <person name="Zhang L."/>
            <person name="Villasana D."/>
            <person name="Johnson A."/>
            <person name="Liu J."/>
            <person name="Liyanage D."/>
            <person name="Lorensuhewa L."/>
            <person name="Robinson T."/>
            <person name="Song A."/>
            <person name="Song B.-B."/>
            <person name="Dinh H."/>
            <person name="Thornton R."/>
            <person name="Coyle M."/>
            <person name="Francisco L."/>
            <person name="Jackson L."/>
            <person name="Javaid M."/>
            <person name="Korchina V."/>
            <person name="Kovar C."/>
            <person name="Mata R."/>
            <person name="Mathew T."/>
            <person name="Ngo R."/>
            <person name="Nguyen L."/>
            <person name="Nguyen N."/>
            <person name="Okwuonu G."/>
            <person name="Ongeri F."/>
            <person name="Pham C."/>
            <person name="Simmons D."/>
            <person name="Wilczek-Boney K."/>
            <person name="Hale W."/>
            <person name="Jakkamsetti A."/>
            <person name="Pham P."/>
            <person name="Ruth R."/>
            <person name="San Lucas F."/>
            <person name="Warren J."/>
            <person name="Zhang J."/>
            <person name="Zhao Z."/>
            <person name="Zhou C."/>
            <person name="Zhu D."/>
            <person name="Lee S."/>
            <person name="Bess C."/>
            <person name="Blankenburg K."/>
            <person name="Forbes L."/>
            <person name="Fu Q."/>
            <person name="Gubbala S."/>
            <person name="Hirani K."/>
            <person name="Jayaseelan J.C."/>
            <person name="Lara F."/>
            <person name="Munidasa M."/>
            <person name="Palculict T."/>
            <person name="Patil S."/>
            <person name="Pu L.-L."/>
            <person name="Saada N."/>
            <person name="Tang L."/>
            <person name="Weissenberger G."/>
            <person name="Zhu Y."/>
            <person name="Hemphill L."/>
            <person name="Shang Y."/>
            <person name="Youmans B."/>
            <person name="Ayvaz T."/>
            <person name="Ross M."/>
            <person name="Santibanez J."/>
            <person name="Aqrawi P."/>
            <person name="Gross S."/>
            <person name="Joshi V."/>
            <person name="Fowler G."/>
            <person name="Nazareth L."/>
            <person name="Reid J."/>
            <person name="Worley K."/>
            <person name="Petrosino J."/>
            <person name="Highlander S."/>
            <person name="Gibbs R."/>
        </authorList>
    </citation>
    <scope>NUCLEOTIDE SEQUENCE [LARGE SCALE GENOMIC DNA]</scope>
    <source>
        <strain evidence="6">DSM 20601</strain>
    </source>
</reference>
<dbReference type="eggNOG" id="COG1737">
    <property type="taxonomic scope" value="Bacteria"/>
</dbReference>
<dbReference type="EMBL" id="ACCR02000005">
    <property type="protein sequence ID" value="EFI83609.1"/>
    <property type="molecule type" value="Genomic_DNA"/>
</dbReference>
<dbReference type="PROSITE" id="PS51071">
    <property type="entry name" value="HTH_RPIR"/>
    <property type="match status" value="1"/>
</dbReference>
<name>D7UZ42_LISGR</name>
<dbReference type="InterPro" id="IPR000281">
    <property type="entry name" value="HTH_RpiR"/>
</dbReference>
<dbReference type="AlphaFoldDB" id="D7UZ42"/>
<dbReference type="GO" id="GO:1901135">
    <property type="term" value="P:carbohydrate derivative metabolic process"/>
    <property type="evidence" value="ECO:0007669"/>
    <property type="project" value="InterPro"/>
</dbReference>
<dbReference type="GO" id="GO:0003677">
    <property type="term" value="F:DNA binding"/>
    <property type="evidence" value="ECO:0007669"/>
    <property type="project" value="UniProtKB-KW"/>
</dbReference>
<comment type="caution">
    <text evidence="6">The sequence shown here is derived from an EMBL/GenBank/DDBJ whole genome shotgun (WGS) entry which is preliminary data.</text>
</comment>
<dbReference type="PANTHER" id="PTHR30514:SF10">
    <property type="entry name" value="MURR_RPIR FAMILY TRANSCRIPTIONAL REGULATOR"/>
    <property type="match status" value="1"/>
</dbReference>
<dbReference type="CDD" id="cd05013">
    <property type="entry name" value="SIS_RpiR"/>
    <property type="match status" value="1"/>
</dbReference>
<keyword evidence="1" id="KW-0805">Transcription regulation</keyword>
<keyword evidence="2" id="KW-0238">DNA-binding</keyword>
<dbReference type="InterPro" id="IPR036388">
    <property type="entry name" value="WH-like_DNA-bd_sf"/>
</dbReference>
<dbReference type="GO" id="GO:0097367">
    <property type="term" value="F:carbohydrate derivative binding"/>
    <property type="evidence" value="ECO:0007669"/>
    <property type="project" value="InterPro"/>
</dbReference>
<dbReference type="InterPro" id="IPR047640">
    <property type="entry name" value="RpiR-like"/>
</dbReference>
<dbReference type="InterPro" id="IPR001347">
    <property type="entry name" value="SIS_dom"/>
</dbReference>
<dbReference type="Pfam" id="PF01380">
    <property type="entry name" value="SIS"/>
    <property type="match status" value="1"/>
</dbReference>
<dbReference type="SUPFAM" id="SSF53697">
    <property type="entry name" value="SIS domain"/>
    <property type="match status" value="1"/>
</dbReference>
<evidence type="ECO:0000256" key="3">
    <source>
        <dbReference type="ARBA" id="ARBA00023163"/>
    </source>
</evidence>
<dbReference type="InterPro" id="IPR046348">
    <property type="entry name" value="SIS_dom_sf"/>
</dbReference>
<dbReference type="InterPro" id="IPR035472">
    <property type="entry name" value="RpiR-like_SIS"/>
</dbReference>
<evidence type="ECO:0000259" key="4">
    <source>
        <dbReference type="PROSITE" id="PS51071"/>
    </source>
</evidence>
<evidence type="ECO:0000259" key="5">
    <source>
        <dbReference type="PROSITE" id="PS51464"/>
    </source>
</evidence>
<dbReference type="PROSITE" id="PS51464">
    <property type="entry name" value="SIS"/>
    <property type="match status" value="1"/>
</dbReference>
<dbReference type="STRING" id="525367.HMPREF0556_12294"/>
<evidence type="ECO:0000256" key="1">
    <source>
        <dbReference type="ARBA" id="ARBA00023015"/>
    </source>
</evidence>